<keyword evidence="3" id="KW-0731">Sigma factor</keyword>
<dbReference type="NCBIfam" id="TIGR02937">
    <property type="entry name" value="sigma70-ECF"/>
    <property type="match status" value="1"/>
</dbReference>
<evidence type="ECO:0000313" key="8">
    <source>
        <dbReference type="Proteomes" id="UP000075670"/>
    </source>
</evidence>
<evidence type="ECO:0000256" key="4">
    <source>
        <dbReference type="ARBA" id="ARBA00023163"/>
    </source>
</evidence>
<dbReference type="SUPFAM" id="SSF88659">
    <property type="entry name" value="Sigma3 and sigma4 domains of RNA polymerase sigma factors"/>
    <property type="match status" value="1"/>
</dbReference>
<dbReference type="InterPro" id="IPR007627">
    <property type="entry name" value="RNA_pol_sigma70_r2"/>
</dbReference>
<comment type="similarity">
    <text evidence="1">Belongs to the sigma-70 factor family. ECF subfamily.</text>
</comment>
<name>A0A151AUB2_9FIRM</name>
<proteinExistence type="inferred from homology"/>
<feature type="domain" description="RNA polymerase sigma-70 region 2" evidence="5">
    <location>
        <begin position="22"/>
        <end position="90"/>
    </location>
</feature>
<evidence type="ECO:0000259" key="5">
    <source>
        <dbReference type="Pfam" id="PF04542"/>
    </source>
</evidence>
<accession>A0A151AUB2</accession>
<protein>
    <submittedName>
        <fullName evidence="7">ECF RNA polymerase sigma-E factor</fullName>
    </submittedName>
</protein>
<dbReference type="OrthoDB" id="9784984at2"/>
<dbReference type="PANTHER" id="PTHR43133:SF51">
    <property type="entry name" value="RNA POLYMERASE SIGMA FACTOR"/>
    <property type="match status" value="1"/>
</dbReference>
<comment type="caution">
    <text evidence="7">The sequence shown here is derived from an EMBL/GenBank/DDBJ whole genome shotgun (WGS) entry which is preliminary data.</text>
</comment>
<dbReference type="InterPro" id="IPR013325">
    <property type="entry name" value="RNA_pol_sigma_r2"/>
</dbReference>
<dbReference type="Proteomes" id="UP000075670">
    <property type="component" value="Unassembled WGS sequence"/>
</dbReference>
<dbReference type="GO" id="GO:0016987">
    <property type="term" value="F:sigma factor activity"/>
    <property type="evidence" value="ECO:0007669"/>
    <property type="project" value="UniProtKB-KW"/>
</dbReference>
<evidence type="ECO:0000259" key="6">
    <source>
        <dbReference type="Pfam" id="PF08281"/>
    </source>
</evidence>
<dbReference type="EMBL" id="LTBC01000013">
    <property type="protein sequence ID" value="KYH31264.1"/>
    <property type="molecule type" value="Genomic_DNA"/>
</dbReference>
<dbReference type="InterPro" id="IPR036388">
    <property type="entry name" value="WH-like_DNA-bd_sf"/>
</dbReference>
<dbReference type="InterPro" id="IPR013249">
    <property type="entry name" value="RNA_pol_sigma70_r4_t2"/>
</dbReference>
<feature type="domain" description="RNA polymerase sigma factor 70 region 4 type 2" evidence="6">
    <location>
        <begin position="130"/>
        <end position="180"/>
    </location>
</feature>
<dbReference type="GO" id="GO:0003677">
    <property type="term" value="F:DNA binding"/>
    <property type="evidence" value="ECO:0007669"/>
    <property type="project" value="InterPro"/>
</dbReference>
<dbReference type="SUPFAM" id="SSF88946">
    <property type="entry name" value="Sigma2 domain of RNA polymerase sigma factors"/>
    <property type="match status" value="1"/>
</dbReference>
<dbReference type="InterPro" id="IPR039425">
    <property type="entry name" value="RNA_pol_sigma-70-like"/>
</dbReference>
<dbReference type="Pfam" id="PF04542">
    <property type="entry name" value="Sigma70_r2"/>
    <property type="match status" value="1"/>
</dbReference>
<dbReference type="CDD" id="cd06171">
    <property type="entry name" value="Sigma70_r4"/>
    <property type="match status" value="1"/>
</dbReference>
<dbReference type="PATRIC" id="fig|1122241.3.peg.2658"/>
<evidence type="ECO:0000256" key="1">
    <source>
        <dbReference type="ARBA" id="ARBA00010641"/>
    </source>
</evidence>
<dbReference type="AlphaFoldDB" id="A0A151AUB2"/>
<gene>
    <name evidence="7" type="primary">rpoE_2</name>
    <name evidence="7" type="ORF">MOMUL_25010</name>
</gene>
<dbReference type="InterPro" id="IPR013324">
    <property type="entry name" value="RNA_pol_sigma_r3/r4-like"/>
</dbReference>
<dbReference type="Gene3D" id="1.10.10.10">
    <property type="entry name" value="Winged helix-like DNA-binding domain superfamily/Winged helix DNA-binding domain"/>
    <property type="match status" value="1"/>
</dbReference>
<evidence type="ECO:0000256" key="3">
    <source>
        <dbReference type="ARBA" id="ARBA00023082"/>
    </source>
</evidence>
<dbReference type="Pfam" id="PF08281">
    <property type="entry name" value="Sigma70_r4_2"/>
    <property type="match status" value="1"/>
</dbReference>
<keyword evidence="8" id="KW-1185">Reference proteome</keyword>
<dbReference type="Gene3D" id="1.10.1740.10">
    <property type="match status" value="1"/>
</dbReference>
<reference evidence="7 8" key="1">
    <citation type="submission" date="2016-02" db="EMBL/GenBank/DDBJ databases">
        <title>Genome sequence of Moorella mulderi DSM 14980.</title>
        <authorList>
            <person name="Poehlein A."/>
            <person name="Daniel R."/>
        </authorList>
    </citation>
    <scope>NUCLEOTIDE SEQUENCE [LARGE SCALE GENOMIC DNA]</scope>
    <source>
        <strain evidence="7 8">DSM 14980</strain>
    </source>
</reference>
<dbReference type="PANTHER" id="PTHR43133">
    <property type="entry name" value="RNA POLYMERASE ECF-TYPE SIGMA FACTO"/>
    <property type="match status" value="1"/>
</dbReference>
<dbReference type="RefSeq" id="WP_062285280.1">
    <property type="nucleotide sequence ID" value="NZ_LTBC01000013.1"/>
</dbReference>
<evidence type="ECO:0000256" key="2">
    <source>
        <dbReference type="ARBA" id="ARBA00023015"/>
    </source>
</evidence>
<dbReference type="InterPro" id="IPR014284">
    <property type="entry name" value="RNA_pol_sigma-70_dom"/>
</dbReference>
<evidence type="ECO:0000313" key="7">
    <source>
        <dbReference type="EMBL" id="KYH31264.1"/>
    </source>
</evidence>
<dbReference type="GO" id="GO:0006352">
    <property type="term" value="P:DNA-templated transcription initiation"/>
    <property type="evidence" value="ECO:0007669"/>
    <property type="project" value="InterPro"/>
</dbReference>
<organism evidence="7 8">
    <name type="scientific">Moorella mulderi DSM 14980</name>
    <dbReference type="NCBI Taxonomy" id="1122241"/>
    <lineage>
        <taxon>Bacteria</taxon>
        <taxon>Bacillati</taxon>
        <taxon>Bacillota</taxon>
        <taxon>Clostridia</taxon>
        <taxon>Neomoorellales</taxon>
        <taxon>Neomoorellaceae</taxon>
        <taxon>Neomoorella</taxon>
    </lineage>
</organism>
<sequence>MVPDEELLARSQKGDMEAFTLLVERYQKMLYTIAYRFLGNPEDAGDAAQEALVRAYKNLPGFRGQCSFKTWLQHIIANVCRDALRRLKRRPTLSLEGLQETEGVPWELAAGEAVTSPEEIILAREGEDHLHKLIQALMPEYRMVIIMRDLQGFSYEEIAATLGCSVGTVKSRLSRARQFLRQHLVREREHFAKQSVYISKGGEGR</sequence>
<keyword evidence="4" id="KW-0804">Transcription</keyword>
<keyword evidence="2" id="KW-0805">Transcription regulation</keyword>